<dbReference type="GO" id="GO:0004175">
    <property type="term" value="F:endopeptidase activity"/>
    <property type="evidence" value="ECO:0007669"/>
    <property type="project" value="TreeGrafter"/>
</dbReference>
<dbReference type="GO" id="GO:0030288">
    <property type="term" value="C:outer membrane-bounded periplasmic space"/>
    <property type="evidence" value="ECO:0007669"/>
    <property type="project" value="TreeGrafter"/>
</dbReference>
<name>A0A9X1HZ32_9FLAO</name>
<dbReference type="InterPro" id="IPR036034">
    <property type="entry name" value="PDZ_sf"/>
</dbReference>
<dbReference type="Gene3D" id="3.90.226.10">
    <property type="entry name" value="2-enoyl-CoA Hydratase, Chain A, domain 1"/>
    <property type="match status" value="1"/>
</dbReference>
<comment type="caution">
    <text evidence="3">The sequence shown here is derived from an EMBL/GenBank/DDBJ whole genome shotgun (WGS) entry which is preliminary data.</text>
</comment>
<dbReference type="GO" id="GO:0007165">
    <property type="term" value="P:signal transduction"/>
    <property type="evidence" value="ECO:0007669"/>
    <property type="project" value="TreeGrafter"/>
</dbReference>
<gene>
    <name evidence="3" type="ORF">LG649_07925</name>
</gene>
<organism evidence="3 4">
    <name type="scientific">Neotamlana laminarinivorans</name>
    <dbReference type="NCBI Taxonomy" id="2883124"/>
    <lineage>
        <taxon>Bacteria</taxon>
        <taxon>Pseudomonadati</taxon>
        <taxon>Bacteroidota</taxon>
        <taxon>Flavobacteriia</taxon>
        <taxon>Flavobacteriales</taxon>
        <taxon>Flavobacteriaceae</taxon>
        <taxon>Neotamlana</taxon>
    </lineage>
</organism>
<dbReference type="Proteomes" id="UP001139199">
    <property type="component" value="Unassembled WGS sequence"/>
</dbReference>
<dbReference type="GO" id="GO:0006508">
    <property type="term" value="P:proteolysis"/>
    <property type="evidence" value="ECO:0007669"/>
    <property type="project" value="InterPro"/>
</dbReference>
<feature type="signal peptide" evidence="1">
    <location>
        <begin position="1"/>
        <end position="22"/>
    </location>
</feature>
<keyword evidence="1" id="KW-0732">Signal</keyword>
<reference evidence="3" key="1">
    <citation type="submission" date="2021-10" db="EMBL/GenBank/DDBJ databases">
        <title>Tamlana sargassums sp. nov., and Tamlana laminarinivorans sp. nov., two new bacteria isolated from the brown alga.</title>
        <authorList>
            <person name="Li J."/>
        </authorList>
    </citation>
    <scope>NUCLEOTIDE SEQUENCE</scope>
    <source>
        <strain evidence="3">PT2-4</strain>
    </source>
</reference>
<dbReference type="InterPro" id="IPR041613">
    <property type="entry name" value="Pept_S41_N"/>
</dbReference>
<dbReference type="PROSITE" id="PS51257">
    <property type="entry name" value="PROKAR_LIPOPROTEIN"/>
    <property type="match status" value="1"/>
</dbReference>
<sequence>MKHLKLALLLFAILILATSCFEDGDDVTNPDAVSQEVKDFVWKGMNVFYLYKENIPDLANDRFTSNDDYVTYLESFDSPEALFENLIYDRKNIDLFSWITDDYIALEASFSGITNTNGMEFSPYYAPNSSTNIIGAVRLVLPNTDAELNGVERGDIIYGVDGNVLTTSNYIDLLNQDSYTINLGTYNDNNTPDDTSDDYIADANENIALTKSTYTENPVHTTKILTVGGQNVGYLLYNGFTYDFNNELNEAFAEFKANNVQQLVLDLRYNPGGRVSTETFLASMITGQFTGEVFQKLVYNDNFTNNNYSFSTQLDDGSTINSLNLSKVYILATDRSASASEGLINGLAPYIEVIHIGSKTVGKTQGSITIYDSADFDRTGANQNHTYAMQPLVANGVNVNDVAVPSSGLEPTSGFEYTENPYNYGSFGDENEPMLAIALADIENSMNKVIAIKSNNSNIPPLTPIKDINNNTFEGGMIID</sequence>
<dbReference type="AlphaFoldDB" id="A0A9X1HZ32"/>
<evidence type="ECO:0000256" key="1">
    <source>
        <dbReference type="SAM" id="SignalP"/>
    </source>
</evidence>
<feature type="domain" description="Tail specific protease" evidence="2">
    <location>
        <begin position="202"/>
        <end position="405"/>
    </location>
</feature>
<dbReference type="PANTHER" id="PTHR32060">
    <property type="entry name" value="TAIL-SPECIFIC PROTEASE"/>
    <property type="match status" value="1"/>
</dbReference>
<dbReference type="SUPFAM" id="SSF52096">
    <property type="entry name" value="ClpP/crotonase"/>
    <property type="match status" value="1"/>
</dbReference>
<dbReference type="Gene3D" id="3.30.750.170">
    <property type="match status" value="1"/>
</dbReference>
<accession>A0A9X1HZ32</accession>
<dbReference type="Pfam" id="PF18294">
    <property type="entry name" value="Pept_S41_N"/>
    <property type="match status" value="1"/>
</dbReference>
<dbReference type="InterPro" id="IPR005151">
    <property type="entry name" value="Tail-specific_protease"/>
</dbReference>
<evidence type="ECO:0000313" key="3">
    <source>
        <dbReference type="EMBL" id="MCB4798769.1"/>
    </source>
</evidence>
<dbReference type="CDD" id="cd07561">
    <property type="entry name" value="Peptidase_S41_CPP_like"/>
    <property type="match status" value="1"/>
</dbReference>
<dbReference type="InterPro" id="IPR029045">
    <property type="entry name" value="ClpP/crotonase-like_dom_sf"/>
</dbReference>
<feature type="chain" id="PRO_5040826305" evidence="1">
    <location>
        <begin position="23"/>
        <end position="480"/>
    </location>
</feature>
<dbReference type="SMART" id="SM00245">
    <property type="entry name" value="TSPc"/>
    <property type="match status" value="1"/>
</dbReference>
<dbReference type="PANTHER" id="PTHR32060:SF30">
    <property type="entry name" value="CARBOXY-TERMINAL PROCESSING PROTEASE CTPA"/>
    <property type="match status" value="1"/>
</dbReference>
<dbReference type="EMBL" id="JAJAPW010000003">
    <property type="protein sequence ID" value="MCB4798769.1"/>
    <property type="molecule type" value="Genomic_DNA"/>
</dbReference>
<protein>
    <submittedName>
        <fullName evidence="3">Peptidase S41</fullName>
    </submittedName>
</protein>
<evidence type="ECO:0000313" key="4">
    <source>
        <dbReference type="Proteomes" id="UP001139199"/>
    </source>
</evidence>
<keyword evidence="4" id="KW-1185">Reference proteome</keyword>
<dbReference type="Gene3D" id="2.30.42.10">
    <property type="match status" value="1"/>
</dbReference>
<proteinExistence type="predicted"/>
<dbReference type="Pfam" id="PF03572">
    <property type="entry name" value="Peptidase_S41"/>
    <property type="match status" value="1"/>
</dbReference>
<dbReference type="RefSeq" id="WP_226543061.1">
    <property type="nucleotide sequence ID" value="NZ_JAJAPW010000003.1"/>
</dbReference>
<dbReference type="GO" id="GO:0008236">
    <property type="term" value="F:serine-type peptidase activity"/>
    <property type="evidence" value="ECO:0007669"/>
    <property type="project" value="InterPro"/>
</dbReference>
<evidence type="ECO:0000259" key="2">
    <source>
        <dbReference type="SMART" id="SM00245"/>
    </source>
</evidence>